<evidence type="ECO:0000313" key="5">
    <source>
        <dbReference type="Proteomes" id="UP000677054"/>
    </source>
</evidence>
<dbReference type="PROSITE" id="PS50240">
    <property type="entry name" value="TRYPSIN_DOM"/>
    <property type="match status" value="1"/>
</dbReference>
<evidence type="ECO:0000256" key="2">
    <source>
        <dbReference type="ARBA" id="ARBA00024195"/>
    </source>
</evidence>
<dbReference type="AlphaFoldDB" id="A0A7R9A0V7"/>
<dbReference type="OrthoDB" id="6355626at2759"/>
<dbReference type="PANTHER" id="PTHR24256">
    <property type="entry name" value="TRYPTASE-RELATED"/>
    <property type="match status" value="1"/>
</dbReference>
<gene>
    <name evidence="4" type="ORF">DSTB1V02_LOCUS3971</name>
</gene>
<accession>A0A7R9A0V7</accession>
<dbReference type="SMART" id="SM00020">
    <property type="entry name" value="Tryp_SPc"/>
    <property type="match status" value="1"/>
</dbReference>
<dbReference type="EMBL" id="CAJPEV010000553">
    <property type="protein sequence ID" value="CAG0886415.1"/>
    <property type="molecule type" value="Genomic_DNA"/>
</dbReference>
<dbReference type="Pfam" id="PF00089">
    <property type="entry name" value="Trypsin"/>
    <property type="match status" value="1"/>
</dbReference>
<dbReference type="InterPro" id="IPR001254">
    <property type="entry name" value="Trypsin_dom"/>
</dbReference>
<protein>
    <recommendedName>
        <fullName evidence="3">Peptidase S1 domain-containing protein</fullName>
    </recommendedName>
</protein>
<name>A0A7R9A0V7_9CRUS</name>
<reference evidence="4" key="1">
    <citation type="submission" date="2020-11" db="EMBL/GenBank/DDBJ databases">
        <authorList>
            <person name="Tran Van P."/>
        </authorList>
    </citation>
    <scope>NUCLEOTIDE SEQUENCE</scope>
</reference>
<dbReference type="InterPro" id="IPR009003">
    <property type="entry name" value="Peptidase_S1_PA"/>
</dbReference>
<dbReference type="Proteomes" id="UP000677054">
    <property type="component" value="Unassembled WGS sequence"/>
</dbReference>
<evidence type="ECO:0000256" key="1">
    <source>
        <dbReference type="ARBA" id="ARBA00023157"/>
    </source>
</evidence>
<feature type="non-terminal residue" evidence="4">
    <location>
        <position position="187"/>
    </location>
</feature>
<feature type="domain" description="Peptidase S1" evidence="3">
    <location>
        <begin position="1"/>
        <end position="187"/>
    </location>
</feature>
<sequence>MMMEELSSYIRFRVGEHDFDTVMESEHRDFRVKSVKVHPGFADARDGNELYMYNDLAVVEIDVPCMEDLKIVRLPDKATDFRNRSATVIGWGIRDPDEPYQPPILQTVTAGIYPHEMCKSLHPAIKYTHMCATDNLNGENITCYENFGGLLHVKEGENWVQVGIESSSRYDCLIPGQPTIYTNVSAH</sequence>
<keyword evidence="5" id="KW-1185">Reference proteome</keyword>
<dbReference type="GO" id="GO:0006508">
    <property type="term" value="P:proteolysis"/>
    <property type="evidence" value="ECO:0007669"/>
    <property type="project" value="InterPro"/>
</dbReference>
<dbReference type="InterPro" id="IPR043504">
    <property type="entry name" value="Peptidase_S1_PA_chymotrypsin"/>
</dbReference>
<dbReference type="EMBL" id="LR900070">
    <property type="protein sequence ID" value="CAD7244067.1"/>
    <property type="molecule type" value="Genomic_DNA"/>
</dbReference>
<dbReference type="GO" id="GO:0004252">
    <property type="term" value="F:serine-type endopeptidase activity"/>
    <property type="evidence" value="ECO:0007669"/>
    <property type="project" value="InterPro"/>
</dbReference>
<comment type="similarity">
    <text evidence="2">Belongs to the peptidase S1 family. CLIP subfamily.</text>
</comment>
<keyword evidence="1" id="KW-1015">Disulfide bond</keyword>
<evidence type="ECO:0000259" key="3">
    <source>
        <dbReference type="PROSITE" id="PS50240"/>
    </source>
</evidence>
<dbReference type="SUPFAM" id="SSF50494">
    <property type="entry name" value="Trypsin-like serine proteases"/>
    <property type="match status" value="1"/>
</dbReference>
<dbReference type="InterPro" id="IPR051487">
    <property type="entry name" value="Ser/Thr_Proteases_Immune/Dev"/>
</dbReference>
<proteinExistence type="inferred from homology"/>
<organism evidence="4">
    <name type="scientific">Darwinula stevensoni</name>
    <dbReference type="NCBI Taxonomy" id="69355"/>
    <lineage>
        <taxon>Eukaryota</taxon>
        <taxon>Metazoa</taxon>
        <taxon>Ecdysozoa</taxon>
        <taxon>Arthropoda</taxon>
        <taxon>Crustacea</taxon>
        <taxon>Oligostraca</taxon>
        <taxon>Ostracoda</taxon>
        <taxon>Podocopa</taxon>
        <taxon>Podocopida</taxon>
        <taxon>Darwinulocopina</taxon>
        <taxon>Darwinuloidea</taxon>
        <taxon>Darwinulidae</taxon>
        <taxon>Darwinula</taxon>
    </lineage>
</organism>
<evidence type="ECO:0000313" key="4">
    <source>
        <dbReference type="EMBL" id="CAD7244067.1"/>
    </source>
</evidence>
<dbReference type="Gene3D" id="2.40.10.10">
    <property type="entry name" value="Trypsin-like serine proteases"/>
    <property type="match status" value="1"/>
</dbReference>